<dbReference type="InterPro" id="IPR053145">
    <property type="entry name" value="AB_hydrolase_Est10"/>
</dbReference>
<dbReference type="InterPro" id="IPR000073">
    <property type="entry name" value="AB_hydrolase_1"/>
</dbReference>
<dbReference type="GO" id="GO:0052689">
    <property type="term" value="F:carboxylic ester hydrolase activity"/>
    <property type="evidence" value="ECO:0007669"/>
    <property type="project" value="TreeGrafter"/>
</dbReference>
<keyword evidence="2" id="KW-0378">Hydrolase</keyword>
<name>A0A4R4K757_9GAMM</name>
<dbReference type="PANTHER" id="PTHR43265:SF1">
    <property type="entry name" value="ESTERASE ESTD"/>
    <property type="match status" value="1"/>
</dbReference>
<dbReference type="InterPro" id="IPR029058">
    <property type="entry name" value="AB_hydrolase_fold"/>
</dbReference>
<dbReference type="Pfam" id="PF12697">
    <property type="entry name" value="Abhydrolase_6"/>
    <property type="match status" value="1"/>
</dbReference>
<gene>
    <name evidence="2" type="ORF">C5467_01320</name>
</gene>
<dbReference type="Proteomes" id="UP000295598">
    <property type="component" value="Unassembled WGS sequence"/>
</dbReference>
<reference evidence="2 3" key="1">
    <citation type="journal article" date="2019" name="Int. J. Syst. Evol. Microbiol.">
        <title>Photorhabdus khanii subsp. guanajuatensis subsp. nov., isolated from Heterorhabditis atacamensis, and Photorhabdus luminescens subsp. mexicana subsp. nov., isolated from Heterorhabditis mexicana entomopathogenic nematodes.</title>
        <authorList>
            <person name="Machado R.A.R."/>
            <person name="Bruno P."/>
            <person name="Arce C.C.M."/>
            <person name="Liechti N."/>
            <person name="Kohler A."/>
            <person name="Bernal J."/>
            <person name="Bruggmann R."/>
            <person name="Turlings T.C.J."/>
        </authorList>
    </citation>
    <scope>NUCLEOTIDE SEQUENCE [LARGE SCALE GENOMIC DNA]</scope>
    <source>
        <strain evidence="2 3">MEX20-17</strain>
    </source>
</reference>
<evidence type="ECO:0000313" key="3">
    <source>
        <dbReference type="Proteomes" id="UP000295598"/>
    </source>
</evidence>
<evidence type="ECO:0000259" key="1">
    <source>
        <dbReference type="Pfam" id="PF12697"/>
    </source>
</evidence>
<accession>A0A4R4K757</accession>
<organism evidence="2 3">
    <name type="scientific">Photorhabdus khanii subsp. guanajuatensis</name>
    <dbReference type="NCBI Taxonomy" id="2100166"/>
    <lineage>
        <taxon>Bacteria</taxon>
        <taxon>Pseudomonadati</taxon>
        <taxon>Pseudomonadota</taxon>
        <taxon>Gammaproteobacteria</taxon>
        <taxon>Enterobacterales</taxon>
        <taxon>Morganellaceae</taxon>
        <taxon>Photorhabdus</taxon>
    </lineage>
</organism>
<protein>
    <submittedName>
        <fullName evidence="2">Alpha/beta hydrolase</fullName>
    </submittedName>
</protein>
<proteinExistence type="predicted"/>
<dbReference type="Gene3D" id="3.40.50.1820">
    <property type="entry name" value="alpha/beta hydrolase"/>
    <property type="match status" value="1"/>
</dbReference>
<sequence length="407" mass="45076">MLVKNLIATLDGEIQVLITALFDEQWERARKLMSEPLRMTADDLTLTALADSLCHSDIDIIFRQQDACHLRLNTLNGKFNLYLGLKDQLISSLMLVPCAAPDAYEKSGIFTEKTLRAFGLEDVPDGLVCLPSSQNTTALVLLVAGSGPHSMDYDVGPNPLFRMLAHELSQHGIASVRFDKRYYRACQENTDSEAIDLNTEVIDDACNILAGLIEHAEFYHVPVFLVGHSFGGYVSPLIAKNLRQRSGRNIMGIAMLATPFRSLFQVILSQLQDANLSPECTTSPDTSGKNTTSLADFLAVPDSYLKQLKDYHAFTCLTRLPAMPLFFAQGDQDFQVPHDIDFTMWKTALKGNKQVEFKLYTGLNHILLPTTGCAGGEDYLQPGQIPAQVIADLAAWINHHSSLNDRL</sequence>
<comment type="caution">
    <text evidence="2">The sequence shown here is derived from an EMBL/GenBank/DDBJ whole genome shotgun (WGS) entry which is preliminary data.</text>
</comment>
<dbReference type="PANTHER" id="PTHR43265">
    <property type="entry name" value="ESTERASE ESTD"/>
    <property type="match status" value="1"/>
</dbReference>
<dbReference type="AlphaFoldDB" id="A0A4R4K757"/>
<feature type="domain" description="AB hydrolase-1" evidence="1">
    <location>
        <begin position="140"/>
        <end position="277"/>
    </location>
</feature>
<dbReference type="RefSeq" id="WP_132351786.1">
    <property type="nucleotide sequence ID" value="NZ_CAWOJO010000001.1"/>
</dbReference>
<evidence type="ECO:0000313" key="2">
    <source>
        <dbReference type="EMBL" id="TDB63203.1"/>
    </source>
</evidence>
<dbReference type="SUPFAM" id="SSF53474">
    <property type="entry name" value="alpha/beta-Hydrolases"/>
    <property type="match status" value="1"/>
</dbReference>
<dbReference type="EMBL" id="PUJY01000001">
    <property type="protein sequence ID" value="TDB63203.1"/>
    <property type="molecule type" value="Genomic_DNA"/>
</dbReference>